<evidence type="ECO:0000259" key="7">
    <source>
        <dbReference type="Pfam" id="PF00588"/>
    </source>
</evidence>
<feature type="domain" description="tRNA/rRNA methyltransferase SpoU type" evidence="7">
    <location>
        <begin position="35"/>
        <end position="175"/>
    </location>
</feature>
<dbReference type="EMBL" id="CP001129">
    <property type="protein sequence ID" value="ACG62969.1"/>
    <property type="molecule type" value="Genomic_DNA"/>
</dbReference>
<evidence type="ECO:0000313" key="8">
    <source>
        <dbReference type="EMBL" id="ACG62969.1"/>
    </source>
</evidence>
<dbReference type="CDD" id="cd18094">
    <property type="entry name" value="SpoU-like_TrmL"/>
    <property type="match status" value="1"/>
</dbReference>
<keyword evidence="4 6" id="KW-0949">S-adenosyl-L-methionine</keyword>
<dbReference type="FunFam" id="3.40.1280.10:FF:000002">
    <property type="entry name" value="Peptidylprolyl isomerase"/>
    <property type="match status" value="1"/>
</dbReference>
<feature type="binding site" evidence="6">
    <location>
        <position position="154"/>
    </location>
    <ligand>
        <name>S-adenosyl-L-methionine</name>
        <dbReference type="ChEBI" id="CHEBI:59789"/>
    </ligand>
</feature>
<accession>B4U4Q2</accession>
<dbReference type="KEGG" id="sez:Sez_1638"/>
<keyword evidence="3 6" id="KW-0808">Transferase</keyword>
<evidence type="ECO:0000256" key="6">
    <source>
        <dbReference type="HAMAP-Rule" id="MF_01885"/>
    </source>
</evidence>
<evidence type="ECO:0000256" key="2">
    <source>
        <dbReference type="ARBA" id="ARBA00022603"/>
    </source>
</evidence>
<evidence type="ECO:0000256" key="3">
    <source>
        <dbReference type="ARBA" id="ARBA00022679"/>
    </source>
</evidence>
<feature type="binding site" evidence="6">
    <location>
        <position position="109"/>
    </location>
    <ligand>
        <name>S-adenosyl-L-methionine</name>
        <dbReference type="ChEBI" id="CHEBI:59789"/>
    </ligand>
</feature>
<comment type="subcellular location">
    <subcellularLocation>
        <location evidence="6">Cytoplasm</location>
    </subcellularLocation>
</comment>
<evidence type="ECO:0000313" key="9">
    <source>
        <dbReference type="Proteomes" id="UP000001873"/>
    </source>
</evidence>
<dbReference type="InterPro" id="IPR001537">
    <property type="entry name" value="SpoU_MeTrfase"/>
</dbReference>
<dbReference type="GO" id="GO:0141102">
    <property type="term" value="F:tRNA (5-carboxymethylaminomethyluridine(34)-2'-O)-methyltransferase activity"/>
    <property type="evidence" value="ECO:0007669"/>
    <property type="project" value="RHEA"/>
</dbReference>
<name>B4U4Q2_STREM</name>
<feature type="binding site" evidence="6">
    <location>
        <position position="163"/>
    </location>
    <ligand>
        <name>S-adenosyl-L-methionine</name>
        <dbReference type="ChEBI" id="CHEBI:59789"/>
    </ligand>
</feature>
<keyword evidence="1 6" id="KW-0963">Cytoplasm</keyword>
<organism evidence="8 9">
    <name type="scientific">Streptococcus equi subsp. zooepidemicus (strain MGCS10565)</name>
    <dbReference type="NCBI Taxonomy" id="552526"/>
    <lineage>
        <taxon>Bacteria</taxon>
        <taxon>Bacillati</taxon>
        <taxon>Bacillota</taxon>
        <taxon>Bacilli</taxon>
        <taxon>Lactobacillales</taxon>
        <taxon>Streptococcaceae</taxon>
        <taxon>Streptococcus</taxon>
    </lineage>
</organism>
<comment type="catalytic activity">
    <reaction evidence="6">
        <text>cytidine(34) in tRNA + S-adenosyl-L-methionine = 2'-O-methylcytidine(34) in tRNA + S-adenosyl-L-homocysteine + H(+)</text>
        <dbReference type="Rhea" id="RHEA:43084"/>
        <dbReference type="Rhea" id="RHEA-COMP:10331"/>
        <dbReference type="Rhea" id="RHEA-COMP:10332"/>
        <dbReference type="ChEBI" id="CHEBI:15378"/>
        <dbReference type="ChEBI" id="CHEBI:57856"/>
        <dbReference type="ChEBI" id="CHEBI:59789"/>
        <dbReference type="ChEBI" id="CHEBI:74495"/>
        <dbReference type="ChEBI" id="CHEBI:82748"/>
        <dbReference type="EC" id="2.1.1.207"/>
    </reaction>
</comment>
<comment type="similarity">
    <text evidence="6">Belongs to the class IV-like SAM-binding methyltransferase superfamily. RNA methyltransferase TrmH family. TrmL subfamily.</text>
</comment>
<reference evidence="8 9" key="1">
    <citation type="journal article" date="2008" name="PLoS ONE">
        <title>Genome sequence of a lancefield group C Streptococcus zooepidemicus strain causing epidemic nephritis: new information about an old disease.</title>
        <authorList>
            <person name="Beres S.B."/>
            <person name="Sesso R."/>
            <person name="Pinto S.W.L."/>
            <person name="Hoe N.P."/>
            <person name="Porcella S.F."/>
            <person name="Deleo F.R."/>
            <person name="Musser J.M."/>
        </authorList>
    </citation>
    <scope>NUCLEOTIDE SEQUENCE [LARGE SCALE GENOMIC DNA]</scope>
    <source>
        <strain evidence="8 9">MGCS10565</strain>
    </source>
</reference>
<keyword evidence="2 6" id="KW-0489">Methyltransferase</keyword>
<dbReference type="Gene3D" id="3.40.1280.10">
    <property type="match status" value="1"/>
</dbReference>
<evidence type="ECO:0000256" key="5">
    <source>
        <dbReference type="ARBA" id="ARBA00022694"/>
    </source>
</evidence>
<dbReference type="PANTHER" id="PTHR42971">
    <property type="entry name" value="TRNA (CYTIDINE(34)-2'-O)-METHYLTRANSFERASE"/>
    <property type="match status" value="1"/>
</dbReference>
<dbReference type="Proteomes" id="UP000001873">
    <property type="component" value="Chromosome"/>
</dbReference>
<dbReference type="HAMAP" id="MF_01885">
    <property type="entry name" value="tRNA_methyltr_TrmL"/>
    <property type="match status" value="1"/>
</dbReference>
<dbReference type="InterPro" id="IPR016914">
    <property type="entry name" value="TrmL"/>
</dbReference>
<sequence length="199" mass="23321">MTPGSVVFLMKRVSETSMKQEIINRQYREKNSRNHVVLFQPQIPQNTGNIARTCAATNTPLHIIRPMGFPIDDRKMKRAGLDYWDKLDIRFYDHLDEFLAQCDGSLHVISKFADQVYSDKDYNDRQSHYFLFGREDTGLPELFMRQYADRALRIPMNDEHVRSLNVSNAVCMIVYEALRQQAFKGLELSHTYEHDKLKS</sequence>
<evidence type="ECO:0000256" key="1">
    <source>
        <dbReference type="ARBA" id="ARBA00022490"/>
    </source>
</evidence>
<dbReference type="EC" id="2.1.1.207" evidence="6"/>
<gene>
    <name evidence="8" type="ordered locus">Sez_1638</name>
</gene>
<feature type="binding site" evidence="6">
    <location>
        <position position="133"/>
    </location>
    <ligand>
        <name>S-adenosyl-L-methionine</name>
        <dbReference type="ChEBI" id="CHEBI:59789"/>
    </ligand>
</feature>
<dbReference type="InterPro" id="IPR029028">
    <property type="entry name" value="Alpha/beta_knot_MTases"/>
</dbReference>
<dbReference type="PANTHER" id="PTHR42971:SF1">
    <property type="entry name" value="TRNA (CYTIDINE(34)-2'-O)-METHYLTRANSFERASE"/>
    <property type="match status" value="1"/>
</dbReference>
<dbReference type="GO" id="GO:0003723">
    <property type="term" value="F:RNA binding"/>
    <property type="evidence" value="ECO:0007669"/>
    <property type="project" value="InterPro"/>
</dbReference>
<comment type="function">
    <text evidence="6">Could methylate the ribose at the nucleotide 34 wobble position in tRNA.</text>
</comment>
<dbReference type="AlphaFoldDB" id="B4U4Q2"/>
<dbReference type="GO" id="GO:0005737">
    <property type="term" value="C:cytoplasm"/>
    <property type="evidence" value="ECO:0007669"/>
    <property type="project" value="UniProtKB-SubCell"/>
</dbReference>
<keyword evidence="5 6" id="KW-0819">tRNA processing</keyword>
<evidence type="ECO:0000256" key="4">
    <source>
        <dbReference type="ARBA" id="ARBA00022691"/>
    </source>
</evidence>
<dbReference type="HOGENOM" id="CLU_110125_0_0_9"/>
<dbReference type="SUPFAM" id="SSF75217">
    <property type="entry name" value="alpha/beta knot"/>
    <property type="match status" value="1"/>
</dbReference>
<dbReference type="InterPro" id="IPR029026">
    <property type="entry name" value="tRNA_m1G_MTases_N"/>
</dbReference>
<dbReference type="GO" id="GO:0141098">
    <property type="term" value="F:tRNA (cytidine(34)-2'-O)-methyltransferase activity"/>
    <property type="evidence" value="ECO:0007669"/>
    <property type="project" value="RHEA"/>
</dbReference>
<dbReference type="Pfam" id="PF00588">
    <property type="entry name" value="SpoU_methylase"/>
    <property type="match status" value="1"/>
</dbReference>
<dbReference type="GO" id="GO:0042802">
    <property type="term" value="F:identical protein binding"/>
    <property type="evidence" value="ECO:0007669"/>
    <property type="project" value="UniProtKB-ARBA"/>
</dbReference>
<protein>
    <recommendedName>
        <fullName evidence="6">Putative tRNA (cytidine(34)-2'-O)-methyltransferase</fullName>
        <ecNumber evidence="6">2.1.1.207</ecNumber>
    </recommendedName>
    <alternativeName>
        <fullName evidence="6">tRNA (cytidine/uridine-2'-O-)-methyltransferase</fullName>
    </alternativeName>
</protein>
<dbReference type="GO" id="GO:0002130">
    <property type="term" value="P:wobble position ribose methylation"/>
    <property type="evidence" value="ECO:0007669"/>
    <property type="project" value="TreeGrafter"/>
</dbReference>
<proteinExistence type="inferred from homology"/>
<comment type="catalytic activity">
    <reaction evidence="6">
        <text>5-carboxymethylaminomethyluridine(34) in tRNA(Leu) + S-adenosyl-L-methionine = 5-carboxymethylaminomethyl-2'-O-methyluridine(34) in tRNA(Leu) + S-adenosyl-L-homocysteine + H(+)</text>
        <dbReference type="Rhea" id="RHEA:43088"/>
        <dbReference type="Rhea" id="RHEA-COMP:10333"/>
        <dbReference type="Rhea" id="RHEA-COMP:10334"/>
        <dbReference type="ChEBI" id="CHEBI:15378"/>
        <dbReference type="ChEBI" id="CHEBI:57856"/>
        <dbReference type="ChEBI" id="CHEBI:59789"/>
        <dbReference type="ChEBI" id="CHEBI:74508"/>
        <dbReference type="ChEBI" id="CHEBI:74511"/>
        <dbReference type="EC" id="2.1.1.207"/>
    </reaction>
</comment>